<gene>
    <name evidence="2" type="ORF">UFOPK3684_00836</name>
</gene>
<accession>A0A6J7ICW3</accession>
<organism evidence="2">
    <name type="scientific">freshwater metagenome</name>
    <dbReference type="NCBI Taxonomy" id="449393"/>
    <lineage>
        <taxon>unclassified sequences</taxon>
        <taxon>metagenomes</taxon>
        <taxon>ecological metagenomes</taxon>
    </lineage>
</organism>
<dbReference type="InterPro" id="IPR024775">
    <property type="entry name" value="DinB-like"/>
</dbReference>
<feature type="domain" description="DinB-like" evidence="1">
    <location>
        <begin position="11"/>
        <end position="147"/>
    </location>
</feature>
<evidence type="ECO:0000259" key="1">
    <source>
        <dbReference type="Pfam" id="PF12867"/>
    </source>
</evidence>
<evidence type="ECO:0000313" key="2">
    <source>
        <dbReference type="EMBL" id="CAB4928799.1"/>
    </source>
</evidence>
<dbReference type="InterPro" id="IPR034660">
    <property type="entry name" value="DinB/YfiT-like"/>
</dbReference>
<dbReference type="AlphaFoldDB" id="A0A6J7ICW3"/>
<reference evidence="2" key="1">
    <citation type="submission" date="2020-05" db="EMBL/GenBank/DDBJ databases">
        <authorList>
            <person name="Chiriac C."/>
            <person name="Salcher M."/>
            <person name="Ghai R."/>
            <person name="Kavagutti S V."/>
        </authorList>
    </citation>
    <scope>NUCLEOTIDE SEQUENCE</scope>
</reference>
<name>A0A6J7ICW3_9ZZZZ</name>
<dbReference type="EMBL" id="CAFBMZ010000053">
    <property type="protein sequence ID" value="CAB4928799.1"/>
    <property type="molecule type" value="Genomic_DNA"/>
</dbReference>
<protein>
    <submittedName>
        <fullName evidence="2">Unannotated protein</fullName>
    </submittedName>
</protein>
<dbReference type="SUPFAM" id="SSF109854">
    <property type="entry name" value="DinB/YfiT-like putative metalloenzymes"/>
    <property type="match status" value="1"/>
</dbReference>
<sequence>MNLSESIEKYRESTQEFISTVTSLTPADLDKARENSWSARQVIHHVADSEAQSYARLRRLIAEPGTQIQGYDEAAWGGNETLGYQVLPIEISLNVFRAVRASSLEILKRITVEQLKNSGTHTESGEYTLHSWLETYIRHPLDHAEQIRAGL</sequence>
<dbReference type="Pfam" id="PF12867">
    <property type="entry name" value="DinB_2"/>
    <property type="match status" value="1"/>
</dbReference>
<dbReference type="Gene3D" id="1.20.120.450">
    <property type="entry name" value="dinb family like domain"/>
    <property type="match status" value="1"/>
</dbReference>
<proteinExistence type="predicted"/>